<dbReference type="Proteomes" id="UP000192418">
    <property type="component" value="Unassembled WGS sequence"/>
</dbReference>
<protein>
    <submittedName>
        <fullName evidence="1">Uncharacterized protein</fullName>
    </submittedName>
</protein>
<proteinExistence type="predicted"/>
<organism evidence="1 2">
    <name type="scientific">Desulfocicer vacuolatum DSM 3385</name>
    <dbReference type="NCBI Taxonomy" id="1121400"/>
    <lineage>
        <taxon>Bacteria</taxon>
        <taxon>Pseudomonadati</taxon>
        <taxon>Thermodesulfobacteriota</taxon>
        <taxon>Desulfobacteria</taxon>
        <taxon>Desulfobacterales</taxon>
        <taxon>Desulfobacteraceae</taxon>
        <taxon>Desulfocicer</taxon>
    </lineage>
</organism>
<gene>
    <name evidence="1" type="ORF">SAMN02746065_105171</name>
</gene>
<dbReference type="AlphaFoldDB" id="A0A1W2AKZ6"/>
<evidence type="ECO:0000313" key="2">
    <source>
        <dbReference type="Proteomes" id="UP000192418"/>
    </source>
</evidence>
<dbReference type="STRING" id="1121400.SAMN02746065_105171"/>
<keyword evidence="2" id="KW-1185">Reference proteome</keyword>
<reference evidence="1 2" key="1">
    <citation type="submission" date="2017-04" db="EMBL/GenBank/DDBJ databases">
        <authorList>
            <person name="Afonso C.L."/>
            <person name="Miller P.J."/>
            <person name="Scott M.A."/>
            <person name="Spackman E."/>
            <person name="Goraichik I."/>
            <person name="Dimitrov K.M."/>
            <person name="Suarez D.L."/>
            <person name="Swayne D.E."/>
        </authorList>
    </citation>
    <scope>NUCLEOTIDE SEQUENCE [LARGE SCALE GENOMIC DNA]</scope>
    <source>
        <strain evidence="1 2">DSM 3385</strain>
    </source>
</reference>
<sequence>MKNEMTLLLFTIMGIDFAMDVEHITAMVPVESLTNKKSGIVWFHEKVNFPQTPVVYDSPKALHIVSGTGPFHLIIDAPRDMPVEVPAEQINPFPVLVNQFTKDSPFRAVYLMEKRMMLVVEPLAMFP</sequence>
<accession>A0A1W2AKZ6</accession>
<evidence type="ECO:0000313" key="1">
    <source>
        <dbReference type="EMBL" id="SMC61121.1"/>
    </source>
</evidence>
<dbReference type="EMBL" id="FWXY01000005">
    <property type="protein sequence ID" value="SMC61121.1"/>
    <property type="molecule type" value="Genomic_DNA"/>
</dbReference>
<name>A0A1W2AKZ6_9BACT</name>
<dbReference type="RefSeq" id="WP_084067746.1">
    <property type="nucleotide sequence ID" value="NZ_FWXY01000005.1"/>
</dbReference>